<comment type="caution">
    <text evidence="2">The sequence shown here is derived from an EMBL/GenBank/DDBJ whole genome shotgun (WGS) entry which is preliminary data.</text>
</comment>
<feature type="transmembrane region" description="Helical" evidence="1">
    <location>
        <begin position="15"/>
        <end position="34"/>
    </location>
</feature>
<keyword evidence="1" id="KW-1133">Transmembrane helix</keyword>
<organism evidence="2 3">
    <name type="scientific">Candidatus Kaiserbacteria bacterium GW2011_GWB1_52_6</name>
    <dbReference type="NCBI Taxonomy" id="1618674"/>
    <lineage>
        <taxon>Bacteria</taxon>
        <taxon>Candidatus Kaiseribacteriota</taxon>
    </lineage>
</organism>
<evidence type="ECO:0000256" key="1">
    <source>
        <dbReference type="SAM" id="Phobius"/>
    </source>
</evidence>
<dbReference type="EMBL" id="LCRA01000017">
    <property type="protein sequence ID" value="KKW27290.1"/>
    <property type="molecule type" value="Genomic_DNA"/>
</dbReference>
<proteinExistence type="predicted"/>
<accession>A0A0G1X8Z6</accession>
<dbReference type="AlphaFoldDB" id="A0A0G1X8Z6"/>
<keyword evidence="1" id="KW-0472">Membrane</keyword>
<dbReference type="Proteomes" id="UP000034185">
    <property type="component" value="Unassembled WGS sequence"/>
</dbReference>
<name>A0A0G1X8Z6_9BACT</name>
<sequence length="159" mass="18953">MAYVRFIARILRHKWYVLWFGLQIGGIPLLQLIMHDMTKFSRAEFMPRFRTQVLKFPEEREEWQATLDHHWSRNTHHWNYWARGGVPLPMSEVYVREMVADWLSAQKTYGGSLQEWIAEEYPKMRLHPETVTLLVALLASQGIWIRSKKTMPGRGVEKK</sequence>
<evidence type="ECO:0000313" key="2">
    <source>
        <dbReference type="EMBL" id="KKW27290.1"/>
    </source>
</evidence>
<protein>
    <submittedName>
        <fullName evidence="2">Uncharacterized protein</fullName>
    </submittedName>
</protein>
<gene>
    <name evidence="2" type="ORF">UY70_C0017G0005</name>
</gene>
<dbReference type="InterPro" id="IPR043721">
    <property type="entry name" value="DUF5662"/>
</dbReference>
<keyword evidence="1" id="KW-0812">Transmembrane</keyword>
<evidence type="ECO:0000313" key="3">
    <source>
        <dbReference type="Proteomes" id="UP000034185"/>
    </source>
</evidence>
<reference evidence="2 3" key="1">
    <citation type="journal article" date="2015" name="Nature">
        <title>rRNA introns, odd ribosomes, and small enigmatic genomes across a large radiation of phyla.</title>
        <authorList>
            <person name="Brown C.T."/>
            <person name="Hug L.A."/>
            <person name="Thomas B.C."/>
            <person name="Sharon I."/>
            <person name="Castelle C.J."/>
            <person name="Singh A."/>
            <person name="Wilkins M.J."/>
            <person name="Williams K.H."/>
            <person name="Banfield J.F."/>
        </authorList>
    </citation>
    <scope>NUCLEOTIDE SEQUENCE [LARGE SCALE GENOMIC DNA]</scope>
</reference>
<dbReference type="Pfam" id="PF18907">
    <property type="entry name" value="DUF5662"/>
    <property type="match status" value="1"/>
</dbReference>